<evidence type="ECO:0000313" key="9">
    <source>
        <dbReference type="WBParaSite" id="sdigi.contig89.g4051.t1"/>
    </source>
</evidence>
<evidence type="ECO:0000259" key="7">
    <source>
        <dbReference type="PROSITE" id="PS51390"/>
    </source>
</evidence>
<feature type="domain" description="Sushi" evidence="6">
    <location>
        <begin position="49"/>
        <end position="114"/>
    </location>
</feature>
<dbReference type="PANTHER" id="PTHR19325">
    <property type="entry name" value="COMPLEMENT COMPONENT-RELATED SUSHI DOMAIN-CONTAINING"/>
    <property type="match status" value="1"/>
</dbReference>
<keyword evidence="1 5" id="KW-0768">Sushi</keyword>
<dbReference type="PANTHER" id="PTHR19325:SF558">
    <property type="entry name" value="PROTEIN LEV-9"/>
    <property type="match status" value="1"/>
</dbReference>
<feature type="domain" description="Sushi" evidence="6">
    <location>
        <begin position="572"/>
        <end position="632"/>
    </location>
</feature>
<feature type="domain" description="Sushi" evidence="6">
    <location>
        <begin position="243"/>
        <end position="300"/>
    </location>
</feature>
<dbReference type="CDD" id="cd00033">
    <property type="entry name" value="CCP"/>
    <property type="match status" value="11"/>
</dbReference>
<dbReference type="Proteomes" id="UP000887581">
    <property type="component" value="Unplaced"/>
</dbReference>
<feature type="domain" description="Sushi" evidence="6">
    <location>
        <begin position="185"/>
        <end position="242"/>
    </location>
</feature>
<comment type="caution">
    <text evidence="5">Lacks conserved residue(s) required for the propagation of feature annotation.</text>
</comment>
<dbReference type="WBParaSite" id="sdigi.contig89.g4051.t1">
    <property type="protein sequence ID" value="sdigi.contig89.g4051.t1"/>
    <property type="gene ID" value="sdigi.contig89.g4051"/>
</dbReference>
<reference evidence="9" key="1">
    <citation type="submission" date="2022-11" db="UniProtKB">
        <authorList>
            <consortium name="WormBaseParasite"/>
        </authorList>
    </citation>
    <scope>IDENTIFICATION</scope>
</reference>
<feature type="domain" description="Sushi" evidence="6">
    <location>
        <begin position="479"/>
        <end position="553"/>
    </location>
</feature>
<dbReference type="Gene3D" id="2.60.40.10">
    <property type="entry name" value="Immunoglobulins"/>
    <property type="match status" value="1"/>
</dbReference>
<evidence type="ECO:0000256" key="3">
    <source>
        <dbReference type="ARBA" id="ARBA00023157"/>
    </source>
</evidence>
<keyword evidence="8" id="KW-1185">Reference proteome</keyword>
<dbReference type="InterPro" id="IPR008197">
    <property type="entry name" value="WAP_dom"/>
</dbReference>
<dbReference type="InterPro" id="IPR013783">
    <property type="entry name" value="Ig-like_fold"/>
</dbReference>
<dbReference type="PROSITE" id="PS51390">
    <property type="entry name" value="WAP"/>
    <property type="match status" value="1"/>
</dbReference>
<feature type="domain" description="Sushi" evidence="6">
    <location>
        <begin position="1148"/>
        <end position="1206"/>
    </location>
</feature>
<evidence type="ECO:0000256" key="1">
    <source>
        <dbReference type="ARBA" id="ARBA00022659"/>
    </source>
</evidence>
<feature type="disulfide bond" evidence="5">
    <location>
        <begin position="524"/>
        <end position="551"/>
    </location>
</feature>
<feature type="disulfide bond" evidence="5">
    <location>
        <begin position="1177"/>
        <end position="1204"/>
    </location>
</feature>
<dbReference type="InterPro" id="IPR000436">
    <property type="entry name" value="Sushi_SCR_CCP_dom"/>
</dbReference>
<dbReference type="GO" id="GO:0030414">
    <property type="term" value="F:peptidase inhibitor activity"/>
    <property type="evidence" value="ECO:0007669"/>
    <property type="project" value="InterPro"/>
</dbReference>
<accession>A0A915Q664</accession>
<organism evidence="8 9">
    <name type="scientific">Setaria digitata</name>
    <dbReference type="NCBI Taxonomy" id="48799"/>
    <lineage>
        <taxon>Eukaryota</taxon>
        <taxon>Metazoa</taxon>
        <taxon>Ecdysozoa</taxon>
        <taxon>Nematoda</taxon>
        <taxon>Chromadorea</taxon>
        <taxon>Rhabditida</taxon>
        <taxon>Spirurina</taxon>
        <taxon>Spiruromorpha</taxon>
        <taxon>Filarioidea</taxon>
        <taxon>Setariidae</taxon>
        <taxon>Setaria</taxon>
    </lineage>
</organism>
<feature type="domain" description="Sushi" evidence="6">
    <location>
        <begin position="1088"/>
        <end position="1147"/>
    </location>
</feature>
<feature type="domain" description="WAP" evidence="7">
    <location>
        <begin position="4"/>
        <end position="55"/>
    </location>
</feature>
<dbReference type="InterPro" id="IPR050350">
    <property type="entry name" value="Compl-Cell_Adhes-Reg"/>
</dbReference>
<dbReference type="Pfam" id="PF00084">
    <property type="entry name" value="Sushi"/>
    <property type="match status" value="11"/>
</dbReference>
<feature type="domain" description="Sushi" evidence="6">
    <location>
        <begin position="116"/>
        <end position="184"/>
    </location>
</feature>
<keyword evidence="3 5" id="KW-1015">Disulfide bond</keyword>
<protein>
    <submittedName>
        <fullName evidence="9">Uncharacterized protein</fullName>
    </submittedName>
</protein>
<feature type="domain" description="Sushi" evidence="6">
    <location>
        <begin position="1253"/>
        <end position="1314"/>
    </location>
</feature>
<dbReference type="SUPFAM" id="SSF57535">
    <property type="entry name" value="Complement control module/SCR domain"/>
    <property type="match status" value="13"/>
</dbReference>
<evidence type="ECO:0000313" key="8">
    <source>
        <dbReference type="Proteomes" id="UP000887581"/>
    </source>
</evidence>
<keyword evidence="4" id="KW-0325">Glycoprotein</keyword>
<dbReference type="SMART" id="SM00032">
    <property type="entry name" value="CCP"/>
    <property type="match status" value="17"/>
</dbReference>
<feature type="domain" description="Sushi" evidence="6">
    <location>
        <begin position="301"/>
        <end position="358"/>
    </location>
</feature>
<feature type="disulfide bond" evidence="5">
    <location>
        <begin position="85"/>
        <end position="112"/>
    </location>
</feature>
<keyword evidence="2" id="KW-0677">Repeat</keyword>
<dbReference type="PROSITE" id="PS50923">
    <property type="entry name" value="SUSHI"/>
    <property type="match status" value="11"/>
</dbReference>
<feature type="disulfide bond" evidence="5">
    <location>
        <begin position="213"/>
        <end position="240"/>
    </location>
</feature>
<feature type="disulfide bond" evidence="5">
    <location>
        <begin position="271"/>
        <end position="298"/>
    </location>
</feature>
<evidence type="ECO:0000256" key="2">
    <source>
        <dbReference type="ARBA" id="ARBA00022737"/>
    </source>
</evidence>
<sequence length="1325" mass="149394">MSLICCTPTTVCPDVSVSIRPSYCKKACTRDDQCKKSNKRCLCDGPCGLSCVNPTTTCHPLVDLPNGFIRTPGDFLFGSNAEYGCNEGYVLIGPSQRRCQANREWSGTKPECRLLKKCGPPPEIPYAQHDGNSYSGQYELETEVHYNCVPGYHRYNNKGITIAKCLLNREKTAQWFGPDLRCRARSCPDPGNIMNGMRKGELYYYPYTVEIVCLPGYQLIGSSTLRCLSNGQWSAQLPQCKATECKRPSDPLHGKVLGSSLTYQSRVTYSCKAGYRLVGQVQRTCLAEGVWAGNEPTCEEIRCPPLPQLHNGYIEGDETHFGAVVVFRCLEGMNHIGAPYAKCEDNARWSHPMPVCLSGCRIPKITDGYVVNHMPSQLALHGERLKVKCAPKHEIAESEATIVCRNGTWSHMPTCIPVRCRSWPPRMPNAKVVFTKSSHGALARYECNEGYRPSGAHNTVKCLYGKWSREGESFSCLPVLCEHPLKTFGILEGGQIMLEGQMGAYDYAQYISEVEEGRSISFQCKKGFVLLGSPKATCVSGRWMPRKKPKCVSQTHPMVEGQIAWMRRRRSVRCEPISVDYRWKVIVTKGNDNPTEVMVMCSKGFHFENSHADGIIFCKNGKWMPELPNCIPDDCRIPLRNHVFFLDMRSERILQSGDRMQHGSRGKMVCLRGYELHGNDNFECNQGIFIQQIGHCRPQRCKLEADEARRYNVNKTELLHNEEIDMMCETNVIRLKCRFGEVHPNFKCADDESPSASCRRPNDDQLFVAYRTTNINGHAIRLDMSPQQATFPKNTIIQYICVDNEYKNKASAIECRNGEWFTRLLPCLKASAATIVTQSDGMCSIPNLAFSYKILNIKNSHISMKSRFARGTVLKIGCALGFLPQEERTMEMRCRRGKWFTTDLHSCEYRMSEQSNLIAFSAKHRQQITFNQRFADGAELILSCQEFGMQQFMGNAIITCKGGTWIPKMPKCITLDPHNKNDGAPPIKLELGRGLHTVTPRGHLVVNISATLRLQCLFPRSKGQPKWEVSTTYRKYPQSWTEIELPEKLLMDAFELTVTAARPEDGGFFHCVLPNGRRNTVKIIVKDQKCMPFTNSTNLQIFYTSPHFFVGTVAQFSCGNGFYVDGSRSSICLTSGKWSHSSPKCRALQCPPLVIMDFEMKAVVTTFRTGGTARFSCSQTHFLAGNRILRCLPHGEWSGIVPQCKIVGEVKNEYNVREVVVFECRRGYMLTGIDYSVCQANGNWTSVDMKCIPICRFPGKPEQGDSTSPAKVYYLVGEKVVYYCTSTEYRLDSENVLECISSGKWSRKVPNCVSIENNRNNKQTI</sequence>
<evidence type="ECO:0000256" key="4">
    <source>
        <dbReference type="ARBA" id="ARBA00023180"/>
    </source>
</evidence>
<proteinExistence type="predicted"/>
<feature type="domain" description="Sushi" evidence="6">
    <location>
        <begin position="418"/>
        <end position="478"/>
    </location>
</feature>
<feature type="disulfide bond" evidence="5">
    <location>
        <begin position="329"/>
        <end position="356"/>
    </location>
</feature>
<dbReference type="Gene3D" id="2.10.70.10">
    <property type="entry name" value="Complement Module, domain 1"/>
    <property type="match status" value="12"/>
</dbReference>
<dbReference type="GO" id="GO:0005576">
    <property type="term" value="C:extracellular region"/>
    <property type="evidence" value="ECO:0007669"/>
    <property type="project" value="InterPro"/>
</dbReference>
<dbReference type="InterPro" id="IPR035976">
    <property type="entry name" value="Sushi/SCR/CCP_sf"/>
</dbReference>
<evidence type="ECO:0000256" key="5">
    <source>
        <dbReference type="PROSITE-ProRule" id="PRU00302"/>
    </source>
</evidence>
<name>A0A915Q664_9BILA</name>
<feature type="disulfide bond" evidence="5">
    <location>
        <begin position="1118"/>
        <end position="1145"/>
    </location>
</feature>
<evidence type="ECO:0000259" key="6">
    <source>
        <dbReference type="PROSITE" id="PS50923"/>
    </source>
</evidence>